<dbReference type="PANTHER" id="PTHR42305">
    <property type="entry name" value="MEMBRANE PROTEIN RV1733C-RELATED"/>
    <property type="match status" value="1"/>
</dbReference>
<dbReference type="EMBL" id="ASQP01000435">
    <property type="protein sequence ID" value="OMI34860.1"/>
    <property type="molecule type" value="Genomic_DNA"/>
</dbReference>
<evidence type="ECO:0008006" key="4">
    <source>
        <dbReference type="Google" id="ProtNLM"/>
    </source>
</evidence>
<comment type="caution">
    <text evidence="2">The sequence shown here is derived from an EMBL/GenBank/DDBJ whole genome shotgun (WGS) entry which is preliminary data.</text>
</comment>
<evidence type="ECO:0000256" key="1">
    <source>
        <dbReference type="SAM" id="MobiDB-lite"/>
    </source>
</evidence>
<keyword evidence="3" id="KW-1185">Reference proteome</keyword>
<dbReference type="Proteomes" id="UP000186168">
    <property type="component" value="Unassembled WGS sequence"/>
</dbReference>
<proteinExistence type="predicted"/>
<dbReference type="AlphaFoldDB" id="A0A1R1S9G7"/>
<dbReference type="InterPro" id="IPR039708">
    <property type="entry name" value="MT1774/Rv1733c-like"/>
</dbReference>
<name>A0A1R1S9G7_9ACTN</name>
<dbReference type="STRING" id="67365.GCA_001704635_02260"/>
<accession>A0A1R1S9G7</accession>
<dbReference type="GeneID" id="96747101"/>
<evidence type="ECO:0000313" key="3">
    <source>
        <dbReference type="Proteomes" id="UP000186168"/>
    </source>
</evidence>
<dbReference type="PANTHER" id="PTHR42305:SF1">
    <property type="entry name" value="MEMBRANE PROTEIN RV1733C-RELATED"/>
    <property type="match status" value="1"/>
</dbReference>
<dbReference type="RefSeq" id="WP_065967021.1">
    <property type="nucleotide sequence ID" value="NZ_ASQP01000435.1"/>
</dbReference>
<reference evidence="2 3" key="1">
    <citation type="submission" date="2013-05" db="EMBL/GenBank/DDBJ databases">
        <title>Genome sequence of Streptomyces sparsogenes DSM 40356.</title>
        <authorList>
            <person name="Coyne S."/>
            <person name="Seebeck F.P."/>
        </authorList>
    </citation>
    <scope>NUCLEOTIDE SEQUENCE [LARGE SCALE GENOMIC DNA]</scope>
    <source>
        <strain evidence="2 3">DSM 40356</strain>
    </source>
</reference>
<gene>
    <name evidence="2" type="ORF">SPAR_34316</name>
</gene>
<sequence length="193" mass="20935">MSAKVRTRLLWRWRRNPLRRRSDVVEAWVALVAGLVMAVGGTAAGVATADAVERPLLVERAERHQVPARLLEDAPATQPSADGSRAGRVPAEVRWKAPDGSVRTGTAQVPEGRAAGTATVVWTDGHGRLVPEPLTPREAETRAALTGATAAAGVGLVTLAGRRVVRWRLDRHRAEEWERAWAEVEPRWSSRGG</sequence>
<protein>
    <recommendedName>
        <fullName evidence="4">Membrane protein SCJ1.26</fullName>
    </recommendedName>
</protein>
<feature type="region of interest" description="Disordered" evidence="1">
    <location>
        <begin position="69"/>
        <end position="89"/>
    </location>
</feature>
<evidence type="ECO:0000313" key="2">
    <source>
        <dbReference type="EMBL" id="OMI34860.1"/>
    </source>
</evidence>
<organism evidence="2 3">
    <name type="scientific">Streptomyces sparsogenes DSM 40356</name>
    <dbReference type="NCBI Taxonomy" id="1331668"/>
    <lineage>
        <taxon>Bacteria</taxon>
        <taxon>Bacillati</taxon>
        <taxon>Actinomycetota</taxon>
        <taxon>Actinomycetes</taxon>
        <taxon>Kitasatosporales</taxon>
        <taxon>Streptomycetaceae</taxon>
        <taxon>Streptomyces</taxon>
    </lineage>
</organism>